<dbReference type="Pfam" id="PF18694">
    <property type="entry name" value="TDP-43_N"/>
    <property type="match status" value="1"/>
</dbReference>
<keyword evidence="6" id="KW-0677">Repeat</keyword>
<dbReference type="FunFam" id="3.30.70.330:FF:000098">
    <property type="entry name" value="TAR DNA-binding protein 43"/>
    <property type="match status" value="1"/>
</dbReference>
<evidence type="ECO:0000256" key="9">
    <source>
        <dbReference type="ARBA" id="ARBA00023125"/>
    </source>
</evidence>
<dbReference type="SUPFAM" id="SSF54928">
    <property type="entry name" value="RNA-binding domain, RBD"/>
    <property type="match status" value="2"/>
</dbReference>
<dbReference type="GO" id="GO:0006397">
    <property type="term" value="P:mRNA processing"/>
    <property type="evidence" value="ECO:0007669"/>
    <property type="project" value="UniProtKB-KW"/>
</dbReference>
<dbReference type="CDD" id="cd12321">
    <property type="entry name" value="RRM1_TDP43"/>
    <property type="match status" value="1"/>
</dbReference>
<dbReference type="CDD" id="cd12322">
    <property type="entry name" value="RRM2_TDP43"/>
    <property type="match status" value="1"/>
</dbReference>
<name>A0A0L0C5I9_LUCCU</name>
<evidence type="ECO:0000256" key="5">
    <source>
        <dbReference type="ARBA" id="ARBA00022664"/>
    </source>
</evidence>
<dbReference type="CDD" id="cd19609">
    <property type="entry name" value="NTD_TDP-43"/>
    <property type="match status" value="1"/>
</dbReference>
<comment type="caution">
    <text evidence="17">The sequence shown here is derived from an EMBL/GenBank/DDBJ whole genome shotgun (WGS) entry which is preliminary data.</text>
</comment>
<feature type="domain" description="RRM" evidence="16">
    <location>
        <begin position="107"/>
        <end position="183"/>
    </location>
</feature>
<dbReference type="OrthoDB" id="2020831at2759"/>
<evidence type="ECO:0000256" key="15">
    <source>
        <dbReference type="SAM" id="MobiDB-lite"/>
    </source>
</evidence>
<dbReference type="STRING" id="7375.A0A0L0C5I9"/>
<keyword evidence="11" id="KW-0804">Transcription</keyword>
<keyword evidence="7 14" id="KW-0694">RNA-binding</keyword>
<comment type="subcellular location">
    <subcellularLocation>
        <location evidence="2">Mitochondrion</location>
    </subcellularLocation>
    <subcellularLocation>
        <location evidence="1">Nucleus</location>
    </subcellularLocation>
</comment>
<dbReference type="PANTHER" id="PTHR48033:SF9">
    <property type="entry name" value="TAR DNA-BINDING PROTEIN 43"/>
    <property type="match status" value="1"/>
</dbReference>
<evidence type="ECO:0000256" key="8">
    <source>
        <dbReference type="ARBA" id="ARBA00023015"/>
    </source>
</evidence>
<protein>
    <recommendedName>
        <fullName evidence="3">TAR DNA-binding protein 43</fullName>
    </recommendedName>
</protein>
<keyword evidence="12" id="KW-0508">mRNA splicing</keyword>
<dbReference type="GO" id="GO:0010468">
    <property type="term" value="P:regulation of gene expression"/>
    <property type="evidence" value="ECO:0007669"/>
    <property type="project" value="TreeGrafter"/>
</dbReference>
<dbReference type="GO" id="GO:0000785">
    <property type="term" value="C:chromatin"/>
    <property type="evidence" value="ECO:0007669"/>
    <property type="project" value="TreeGrafter"/>
</dbReference>
<keyword evidence="10" id="KW-0496">Mitochondrion</keyword>
<reference evidence="17 18" key="1">
    <citation type="journal article" date="2015" name="Nat. Commun.">
        <title>Lucilia cuprina genome unlocks parasitic fly biology to underpin future interventions.</title>
        <authorList>
            <person name="Anstead C.A."/>
            <person name="Korhonen P.K."/>
            <person name="Young N.D."/>
            <person name="Hall R.S."/>
            <person name="Jex A.R."/>
            <person name="Murali S.C."/>
            <person name="Hughes D.S."/>
            <person name="Lee S.F."/>
            <person name="Perry T."/>
            <person name="Stroehlein A.J."/>
            <person name="Ansell B.R."/>
            <person name="Breugelmans B."/>
            <person name="Hofmann A."/>
            <person name="Qu J."/>
            <person name="Dugan S."/>
            <person name="Lee S.L."/>
            <person name="Chao H."/>
            <person name="Dinh H."/>
            <person name="Han Y."/>
            <person name="Doddapaneni H.V."/>
            <person name="Worley K.C."/>
            <person name="Muzny D.M."/>
            <person name="Ioannidis P."/>
            <person name="Waterhouse R.M."/>
            <person name="Zdobnov E.M."/>
            <person name="James P.J."/>
            <person name="Bagnall N.H."/>
            <person name="Kotze A.C."/>
            <person name="Gibbs R.A."/>
            <person name="Richards S."/>
            <person name="Batterham P."/>
            <person name="Gasser R.B."/>
        </authorList>
    </citation>
    <scope>NUCLEOTIDE SEQUENCE [LARGE SCALE GENOMIC DNA]</scope>
    <source>
        <strain evidence="17 18">LS</strain>
        <tissue evidence="17">Full body</tissue>
    </source>
</reference>
<dbReference type="InterPro" id="IPR041105">
    <property type="entry name" value="TDP-43_N"/>
</dbReference>
<dbReference type="InterPro" id="IPR035979">
    <property type="entry name" value="RBD_domain_sf"/>
</dbReference>
<dbReference type="InterPro" id="IPR000504">
    <property type="entry name" value="RRM_dom"/>
</dbReference>
<dbReference type="Proteomes" id="UP000037069">
    <property type="component" value="Unassembled WGS sequence"/>
</dbReference>
<dbReference type="Pfam" id="PF00076">
    <property type="entry name" value="RRM_1"/>
    <property type="match status" value="2"/>
</dbReference>
<dbReference type="AlphaFoldDB" id="A0A0L0C5I9"/>
<dbReference type="Gene3D" id="3.30.70.330">
    <property type="match status" value="2"/>
</dbReference>
<evidence type="ECO:0000256" key="10">
    <source>
        <dbReference type="ARBA" id="ARBA00023128"/>
    </source>
</evidence>
<proteinExistence type="predicted"/>
<evidence type="ECO:0000256" key="1">
    <source>
        <dbReference type="ARBA" id="ARBA00004123"/>
    </source>
</evidence>
<dbReference type="PROSITE" id="PS50102">
    <property type="entry name" value="RRM"/>
    <property type="match status" value="2"/>
</dbReference>
<keyword evidence="9" id="KW-0238">DNA-binding</keyword>
<feature type="compositionally biased region" description="Low complexity" evidence="15">
    <location>
        <begin position="510"/>
        <end position="532"/>
    </location>
</feature>
<dbReference type="OMA" id="YHNNGSN"/>
<keyword evidence="5" id="KW-0507">mRNA processing</keyword>
<feature type="domain" description="RRM" evidence="16">
    <location>
        <begin position="192"/>
        <end position="263"/>
    </location>
</feature>
<evidence type="ECO:0000256" key="7">
    <source>
        <dbReference type="ARBA" id="ARBA00022884"/>
    </source>
</evidence>
<evidence type="ECO:0000313" key="17">
    <source>
        <dbReference type="EMBL" id="KNC27512.1"/>
    </source>
</evidence>
<feature type="compositionally biased region" description="Low complexity" evidence="15">
    <location>
        <begin position="419"/>
        <end position="430"/>
    </location>
</feature>
<dbReference type="GO" id="GO:0008380">
    <property type="term" value="P:RNA splicing"/>
    <property type="evidence" value="ECO:0007669"/>
    <property type="project" value="UniProtKB-KW"/>
</dbReference>
<evidence type="ECO:0000256" key="13">
    <source>
        <dbReference type="ARBA" id="ARBA00023242"/>
    </source>
</evidence>
<evidence type="ECO:0000256" key="4">
    <source>
        <dbReference type="ARBA" id="ARBA00022491"/>
    </source>
</evidence>
<evidence type="ECO:0000256" key="12">
    <source>
        <dbReference type="ARBA" id="ARBA00023187"/>
    </source>
</evidence>
<dbReference type="EMBL" id="JRES01000890">
    <property type="protein sequence ID" value="KNC27512.1"/>
    <property type="molecule type" value="Genomic_DNA"/>
</dbReference>
<evidence type="ECO:0000256" key="3">
    <source>
        <dbReference type="ARBA" id="ARBA00018889"/>
    </source>
</evidence>
<dbReference type="PANTHER" id="PTHR48033">
    <property type="entry name" value="RNA-BINDING (RRM/RBD/RNP MOTIFS) FAMILY PROTEIN"/>
    <property type="match status" value="1"/>
</dbReference>
<gene>
    <name evidence="17" type="ORF">FF38_12310</name>
</gene>
<keyword evidence="8" id="KW-0805">Transcription regulation</keyword>
<evidence type="ECO:0000256" key="2">
    <source>
        <dbReference type="ARBA" id="ARBA00004173"/>
    </source>
</evidence>
<feature type="region of interest" description="Disordered" evidence="15">
    <location>
        <begin position="507"/>
        <end position="555"/>
    </location>
</feature>
<evidence type="ECO:0000256" key="14">
    <source>
        <dbReference type="PROSITE-ProRule" id="PRU00176"/>
    </source>
</evidence>
<feature type="compositionally biased region" description="Polar residues" evidence="15">
    <location>
        <begin position="437"/>
        <end position="455"/>
    </location>
</feature>
<organism evidence="17 18">
    <name type="scientific">Lucilia cuprina</name>
    <name type="common">Green bottle fly</name>
    <name type="synonym">Australian sheep blowfly</name>
    <dbReference type="NCBI Taxonomy" id="7375"/>
    <lineage>
        <taxon>Eukaryota</taxon>
        <taxon>Metazoa</taxon>
        <taxon>Ecdysozoa</taxon>
        <taxon>Arthropoda</taxon>
        <taxon>Hexapoda</taxon>
        <taxon>Insecta</taxon>
        <taxon>Pterygota</taxon>
        <taxon>Neoptera</taxon>
        <taxon>Endopterygota</taxon>
        <taxon>Diptera</taxon>
        <taxon>Brachycera</taxon>
        <taxon>Muscomorpha</taxon>
        <taxon>Oestroidea</taxon>
        <taxon>Calliphoridae</taxon>
        <taxon>Luciliinae</taxon>
        <taxon>Lucilia</taxon>
    </lineage>
</organism>
<keyword evidence="13" id="KW-0539">Nucleus</keyword>
<evidence type="ECO:0000256" key="6">
    <source>
        <dbReference type="ARBA" id="ARBA00022737"/>
    </source>
</evidence>
<evidence type="ECO:0000313" key="18">
    <source>
        <dbReference type="Proteomes" id="UP000037069"/>
    </source>
</evidence>
<sequence length="555" mass="60169">MEFIQVVEEDGDDPIELPTEDDGSLLLSTLQAQFPGACGLKYINEESKCFRGVRSNEGKFFPPYTETGWGTHIYHCVFPKENKRKSDDHLENSTAKTKRIESRARCTDLIVLGLPWKTTEESLRTYFETYGEVLMTQIKKDVNSGQSKGFGFVRFGSYDVQGRVLSTRHLIDGRWCEVKVPNSKGMVHQVPCKVFVGRCTEDINAEDLREYFSKFGEVTDVFIPKPFRAFSFVTFLDPDVAQSLCGEDHIVKGVSVHVSNAAPKAEQIRNSMQNFQTVGGRNAPGSNTLMGPHQDSMNYGDARGGGGGGGGGSIVDHPRNSFNNRGGGDNNGMNQNAILGMRGYGMNTNSYSGGGNNSFGNPLGNNMGGMNGNMLMGNNSGPGGPPMNRSDNMSGPYQRGNRGNYVNNHLVGPHGPHGGNSNSSWNNNHNRNLDMPNLQTLGINSQGPKPTSAAQNLNNSLGVGLNLNSLPMNPAIVAAALNQWSILGNQLQNQPQDQTGNFLSWMAHTNNAGNSNNMHGNNPNNKVNNNGNRSPSVNQPSTGSPCNDASQVMPY</sequence>
<evidence type="ECO:0000259" key="16">
    <source>
        <dbReference type="PROSITE" id="PS50102"/>
    </source>
</evidence>
<dbReference type="GO" id="GO:0003723">
    <property type="term" value="F:RNA binding"/>
    <property type="evidence" value="ECO:0007669"/>
    <property type="project" value="UniProtKB-UniRule"/>
</dbReference>
<dbReference type="SMART" id="SM00360">
    <property type="entry name" value="RRM"/>
    <property type="match status" value="2"/>
</dbReference>
<dbReference type="GO" id="GO:0005739">
    <property type="term" value="C:mitochondrion"/>
    <property type="evidence" value="ECO:0007669"/>
    <property type="project" value="UniProtKB-SubCell"/>
</dbReference>
<dbReference type="InterPro" id="IPR012677">
    <property type="entry name" value="Nucleotide-bd_a/b_plait_sf"/>
</dbReference>
<keyword evidence="18" id="KW-1185">Reference proteome</keyword>
<dbReference type="GO" id="GO:0005654">
    <property type="term" value="C:nucleoplasm"/>
    <property type="evidence" value="ECO:0007669"/>
    <property type="project" value="TreeGrafter"/>
</dbReference>
<accession>A0A0L0C5I9</accession>
<feature type="region of interest" description="Disordered" evidence="15">
    <location>
        <begin position="410"/>
        <end position="455"/>
    </location>
</feature>
<dbReference type="FunFam" id="3.30.70.330:FF:000107">
    <property type="entry name" value="TAR DNA-binding protein 43"/>
    <property type="match status" value="1"/>
</dbReference>
<feature type="compositionally biased region" description="Polar residues" evidence="15">
    <location>
        <begin position="533"/>
        <end position="555"/>
    </location>
</feature>
<keyword evidence="4" id="KW-0678">Repressor</keyword>
<dbReference type="GO" id="GO:0003690">
    <property type="term" value="F:double-stranded DNA binding"/>
    <property type="evidence" value="ECO:0007669"/>
    <property type="project" value="UniProtKB-ARBA"/>
</dbReference>
<evidence type="ECO:0000256" key="11">
    <source>
        <dbReference type="ARBA" id="ARBA00023163"/>
    </source>
</evidence>